<dbReference type="GO" id="GO:0004674">
    <property type="term" value="F:protein serine/threonine kinase activity"/>
    <property type="evidence" value="ECO:0007669"/>
    <property type="project" value="UniProtKB-KW"/>
</dbReference>
<evidence type="ECO:0000256" key="5">
    <source>
        <dbReference type="ARBA" id="ARBA00022737"/>
    </source>
</evidence>
<feature type="region of interest" description="Disordered" evidence="14">
    <location>
        <begin position="518"/>
        <end position="538"/>
    </location>
</feature>
<proteinExistence type="predicted"/>
<keyword evidence="6" id="KW-0547">Nucleotide-binding</keyword>
<gene>
    <name evidence="18" type="ORF">POTOM_014938</name>
</gene>
<comment type="catalytic activity">
    <reaction evidence="12">
        <text>L-threonyl-[protein] + ATP = O-phospho-L-threonyl-[protein] + ADP + H(+)</text>
        <dbReference type="Rhea" id="RHEA:46608"/>
        <dbReference type="Rhea" id="RHEA-COMP:11060"/>
        <dbReference type="Rhea" id="RHEA-COMP:11605"/>
        <dbReference type="ChEBI" id="CHEBI:15378"/>
        <dbReference type="ChEBI" id="CHEBI:30013"/>
        <dbReference type="ChEBI" id="CHEBI:30616"/>
        <dbReference type="ChEBI" id="CHEBI:61977"/>
        <dbReference type="ChEBI" id="CHEBI:456216"/>
        <dbReference type="EC" id="2.7.11.1"/>
    </reaction>
</comment>
<evidence type="ECO:0000256" key="13">
    <source>
        <dbReference type="ARBA" id="ARBA00048679"/>
    </source>
</evidence>
<dbReference type="AlphaFoldDB" id="A0A8X8ACM1"/>
<evidence type="ECO:0000313" key="18">
    <source>
        <dbReference type="EMBL" id="KAG6778600.1"/>
    </source>
</evidence>
<evidence type="ECO:0000256" key="10">
    <source>
        <dbReference type="ARBA" id="ARBA00023170"/>
    </source>
</evidence>
<dbReference type="PANTHER" id="PTHR27002">
    <property type="entry name" value="RECEPTOR-LIKE SERINE/THREONINE-PROTEIN KINASE SD1-8"/>
    <property type="match status" value="1"/>
</dbReference>
<feature type="signal peptide" evidence="15">
    <location>
        <begin position="1"/>
        <end position="17"/>
    </location>
</feature>
<dbReference type="PROSITE" id="PS50011">
    <property type="entry name" value="PROTEIN_KINASE_DOM"/>
    <property type="match status" value="1"/>
</dbReference>
<dbReference type="Proteomes" id="UP000886885">
    <property type="component" value="Chromosome 4A"/>
</dbReference>
<dbReference type="Pfam" id="PF01657">
    <property type="entry name" value="Stress-antifung"/>
    <property type="match status" value="1"/>
</dbReference>
<keyword evidence="5" id="KW-0677">Repeat</keyword>
<evidence type="ECO:0000256" key="4">
    <source>
        <dbReference type="ARBA" id="ARBA00022729"/>
    </source>
</evidence>
<evidence type="ECO:0000256" key="15">
    <source>
        <dbReference type="SAM" id="SignalP"/>
    </source>
</evidence>
<evidence type="ECO:0000256" key="6">
    <source>
        <dbReference type="ARBA" id="ARBA00022741"/>
    </source>
</evidence>
<sequence>MCFLIILLSMLFALVLADPLFKICSTTEYGDYDQKSPFGKNVKIVLETLTSITSSTGYNSAAIGEFPDKVTGKALCRGDVTSSACQTCLRDASQKLLKDCESKEAIIWYERCQIHYSFQNITSLDVYAGKYPDMESHNKSVSDPVHFYDNVRFLMDTLSNEAALNRSKLMFETGEIKFSRNETIYGHVQCTRDIREDECHKCLSSALIDLKGCCSSKQGGIIVSRNCNVRFELYKYYNTSSHLITFPTPQVPAVTLGVSNAGFTHNVYTYNGAYINSHWIFHFLSEAKKKKTKRHGKKSPNIIKGISRSHGVHNDSRRSVDAERRAQLDWETCYNIICGIARGLLYLHEDSRLRIIHRDLKPSNVLLDHEMVAKISDFGMARIFGENQNKANTRRVVGTLGYMAPEYAMEGIFSVKSDVFSFGVILLEIISDVMKPNSQAWRLWIEGKAMEFVDPLLVERGPAEGILRCMHIGLLCVQKDPADRPTMSFVDLALASDPIALPQPQQPAFSLVKIVPAGKSSSTDPSVNQMTVSSFLPR</sequence>
<evidence type="ECO:0000256" key="9">
    <source>
        <dbReference type="ARBA" id="ARBA00023157"/>
    </source>
</evidence>
<reference evidence="18" key="1">
    <citation type="journal article" date="2020" name="bioRxiv">
        <title>Hybrid origin of Populus tomentosa Carr. identified through genome sequencing and phylogenomic analysis.</title>
        <authorList>
            <person name="An X."/>
            <person name="Gao K."/>
            <person name="Chen Z."/>
            <person name="Li J."/>
            <person name="Yang X."/>
            <person name="Yang X."/>
            <person name="Zhou J."/>
            <person name="Guo T."/>
            <person name="Zhao T."/>
            <person name="Huang S."/>
            <person name="Miao D."/>
            <person name="Khan W.U."/>
            <person name="Rao P."/>
            <person name="Ye M."/>
            <person name="Lei B."/>
            <person name="Liao W."/>
            <person name="Wang J."/>
            <person name="Ji L."/>
            <person name="Li Y."/>
            <person name="Guo B."/>
            <person name="Mustafa N.S."/>
            <person name="Li S."/>
            <person name="Yun Q."/>
            <person name="Keller S.R."/>
            <person name="Mao J."/>
            <person name="Zhang R."/>
            <person name="Strauss S.H."/>
        </authorList>
    </citation>
    <scope>NUCLEOTIDE SEQUENCE</scope>
    <source>
        <strain evidence="18">GM15</strain>
        <tissue evidence="18">Leaf</tissue>
    </source>
</reference>
<evidence type="ECO:0000256" key="3">
    <source>
        <dbReference type="ARBA" id="ARBA00022679"/>
    </source>
</evidence>
<evidence type="ECO:0000259" key="17">
    <source>
        <dbReference type="PROSITE" id="PS51473"/>
    </source>
</evidence>
<dbReference type="InterPro" id="IPR002902">
    <property type="entry name" value="GNK2"/>
</dbReference>
<dbReference type="OrthoDB" id="1908162at2759"/>
<protein>
    <recommendedName>
        <fullName evidence="1">non-specific serine/threonine protein kinase</fullName>
        <ecNumber evidence="1">2.7.11.1</ecNumber>
    </recommendedName>
</protein>
<dbReference type="PANTHER" id="PTHR27002:SF123">
    <property type="entry name" value="CYSTEINE-RICH RECEPTOR-LIKE PROTEIN KINASE 45"/>
    <property type="match status" value="1"/>
</dbReference>
<organism evidence="18 19">
    <name type="scientific">Populus tomentosa</name>
    <name type="common">Chinese white poplar</name>
    <dbReference type="NCBI Taxonomy" id="118781"/>
    <lineage>
        <taxon>Eukaryota</taxon>
        <taxon>Viridiplantae</taxon>
        <taxon>Streptophyta</taxon>
        <taxon>Embryophyta</taxon>
        <taxon>Tracheophyta</taxon>
        <taxon>Spermatophyta</taxon>
        <taxon>Magnoliopsida</taxon>
        <taxon>eudicotyledons</taxon>
        <taxon>Gunneridae</taxon>
        <taxon>Pentapetalae</taxon>
        <taxon>rosids</taxon>
        <taxon>fabids</taxon>
        <taxon>Malpighiales</taxon>
        <taxon>Salicaceae</taxon>
        <taxon>Saliceae</taxon>
        <taxon>Populus</taxon>
    </lineage>
</organism>
<dbReference type="GO" id="GO:0005524">
    <property type="term" value="F:ATP binding"/>
    <property type="evidence" value="ECO:0007669"/>
    <property type="project" value="UniProtKB-KW"/>
</dbReference>
<dbReference type="InterPro" id="IPR001245">
    <property type="entry name" value="Ser-Thr/Tyr_kinase_cat_dom"/>
</dbReference>
<name>A0A8X8ACM1_POPTO</name>
<keyword evidence="7" id="KW-0418">Kinase</keyword>
<evidence type="ECO:0000256" key="7">
    <source>
        <dbReference type="ARBA" id="ARBA00022777"/>
    </source>
</evidence>
<dbReference type="FunFam" id="3.30.430.20:FF:000002">
    <property type="entry name" value="Cysteine-rich receptor-like protein kinase 10"/>
    <property type="match status" value="1"/>
</dbReference>
<dbReference type="FunFam" id="1.10.510.10:FF:000060">
    <property type="entry name" value="G-type lectin S-receptor-like serine/threonine-protein kinase"/>
    <property type="match status" value="1"/>
</dbReference>
<dbReference type="InterPro" id="IPR008271">
    <property type="entry name" value="Ser/Thr_kinase_AS"/>
</dbReference>
<feature type="region of interest" description="Disordered" evidence="14">
    <location>
        <begin position="294"/>
        <end position="318"/>
    </location>
</feature>
<keyword evidence="2" id="KW-0723">Serine/threonine-protein kinase</keyword>
<accession>A0A8X8ACM1</accession>
<dbReference type="PROSITE" id="PS51473">
    <property type="entry name" value="GNK2"/>
    <property type="match status" value="2"/>
</dbReference>
<dbReference type="PROSITE" id="PS00108">
    <property type="entry name" value="PROTEIN_KINASE_ST"/>
    <property type="match status" value="1"/>
</dbReference>
<keyword evidence="11" id="KW-0325">Glycoprotein</keyword>
<feature type="domain" description="Gnk2-homologous" evidence="17">
    <location>
        <begin position="17"/>
        <end position="121"/>
    </location>
</feature>
<evidence type="ECO:0000313" key="19">
    <source>
        <dbReference type="Proteomes" id="UP000886885"/>
    </source>
</evidence>
<feature type="chain" id="PRO_5036485262" description="non-specific serine/threonine protein kinase" evidence="15">
    <location>
        <begin position="18"/>
        <end position="538"/>
    </location>
</feature>
<feature type="domain" description="Protein kinase" evidence="16">
    <location>
        <begin position="116"/>
        <end position="500"/>
    </location>
</feature>
<keyword evidence="8" id="KW-0067">ATP-binding</keyword>
<keyword evidence="9" id="KW-1015">Disulfide bond</keyword>
<dbReference type="CDD" id="cd23509">
    <property type="entry name" value="Gnk2-like"/>
    <property type="match status" value="2"/>
</dbReference>
<keyword evidence="4 15" id="KW-0732">Signal</keyword>
<keyword evidence="3" id="KW-0808">Transferase</keyword>
<evidence type="ECO:0000256" key="14">
    <source>
        <dbReference type="SAM" id="MobiDB-lite"/>
    </source>
</evidence>
<comment type="caution">
    <text evidence="18">The sequence shown here is derived from an EMBL/GenBank/DDBJ whole genome shotgun (WGS) entry which is preliminary data.</text>
</comment>
<comment type="catalytic activity">
    <reaction evidence="13">
        <text>L-seryl-[protein] + ATP = O-phospho-L-seryl-[protein] + ADP + H(+)</text>
        <dbReference type="Rhea" id="RHEA:17989"/>
        <dbReference type="Rhea" id="RHEA-COMP:9863"/>
        <dbReference type="Rhea" id="RHEA-COMP:11604"/>
        <dbReference type="ChEBI" id="CHEBI:15378"/>
        <dbReference type="ChEBI" id="CHEBI:29999"/>
        <dbReference type="ChEBI" id="CHEBI:30616"/>
        <dbReference type="ChEBI" id="CHEBI:83421"/>
        <dbReference type="ChEBI" id="CHEBI:456216"/>
        <dbReference type="EC" id="2.7.11.1"/>
    </reaction>
</comment>
<dbReference type="EC" id="2.7.11.1" evidence="1"/>
<evidence type="ECO:0000256" key="2">
    <source>
        <dbReference type="ARBA" id="ARBA00022527"/>
    </source>
</evidence>
<evidence type="ECO:0000259" key="16">
    <source>
        <dbReference type="PROSITE" id="PS50011"/>
    </source>
</evidence>
<feature type="domain" description="Gnk2-homologous" evidence="17">
    <location>
        <begin position="129"/>
        <end position="236"/>
    </location>
</feature>
<evidence type="ECO:0000256" key="1">
    <source>
        <dbReference type="ARBA" id="ARBA00012513"/>
    </source>
</evidence>
<keyword evidence="10" id="KW-0675">Receptor</keyword>
<evidence type="ECO:0000256" key="8">
    <source>
        <dbReference type="ARBA" id="ARBA00022840"/>
    </source>
</evidence>
<evidence type="ECO:0000256" key="12">
    <source>
        <dbReference type="ARBA" id="ARBA00047899"/>
    </source>
</evidence>
<feature type="compositionally biased region" description="Polar residues" evidence="14">
    <location>
        <begin position="519"/>
        <end position="538"/>
    </location>
</feature>
<dbReference type="GO" id="GO:0005886">
    <property type="term" value="C:plasma membrane"/>
    <property type="evidence" value="ECO:0007669"/>
    <property type="project" value="TreeGrafter"/>
</dbReference>
<keyword evidence="19" id="KW-1185">Reference proteome</keyword>
<dbReference type="SMART" id="SM00220">
    <property type="entry name" value="S_TKc"/>
    <property type="match status" value="1"/>
</dbReference>
<dbReference type="InterPro" id="IPR000719">
    <property type="entry name" value="Prot_kinase_dom"/>
</dbReference>
<evidence type="ECO:0000256" key="11">
    <source>
        <dbReference type="ARBA" id="ARBA00023180"/>
    </source>
</evidence>
<dbReference type="Pfam" id="PF07714">
    <property type="entry name" value="PK_Tyr_Ser-Thr"/>
    <property type="match status" value="1"/>
</dbReference>
<dbReference type="EMBL" id="JAAWWB010000007">
    <property type="protein sequence ID" value="KAG6778600.1"/>
    <property type="molecule type" value="Genomic_DNA"/>
</dbReference>